<accession>A0ACC6T7L2</accession>
<gene>
    <name evidence="1" type="ORF">NKI81_28365</name>
</gene>
<name>A0ACC6T7L2_9HYPH</name>
<evidence type="ECO:0000313" key="1">
    <source>
        <dbReference type="EMBL" id="MER9287788.1"/>
    </source>
</evidence>
<evidence type="ECO:0000313" key="2">
    <source>
        <dbReference type="Proteomes" id="UP001480082"/>
    </source>
</evidence>
<protein>
    <submittedName>
        <fullName evidence="1">Uncharacterized protein</fullName>
    </submittedName>
</protein>
<comment type="caution">
    <text evidence="1">The sequence shown here is derived from an EMBL/GenBank/DDBJ whole genome shotgun (WGS) entry which is preliminary data.</text>
</comment>
<dbReference type="Proteomes" id="UP001480082">
    <property type="component" value="Unassembled WGS sequence"/>
</dbReference>
<proteinExistence type="predicted"/>
<sequence>MSGKTACFTIAGLTMLGSISQTAAGGRAVECYEPVHTPAVYDTVYENVMVSPPGQQIVDYDPPIHGTRERVVMTVPAQVRYEVVPAVTRTVYHTVRVDGGSYSWEWRVIHGRRVLCKVWHKARYERVAETAVIQPERTRRVVIPAQYDSIAEEVLVRPEQRRVIDIPAAYQTVPRRVLVREGSSSWRRVHIPRHCQD</sequence>
<keyword evidence="2" id="KW-1185">Reference proteome</keyword>
<reference evidence="1 2" key="1">
    <citation type="journal article" date="2024" name="Proc. Natl. Acad. Sci. U.S.A.">
        <title>The evolutionary genomics of adaptation to stress in wild rhizobium bacteria.</title>
        <authorList>
            <person name="Kehlet-Delgado H."/>
            <person name="Montoya A.P."/>
            <person name="Jensen K.T."/>
            <person name="Wendlandt C.E."/>
            <person name="Dexheimer C."/>
            <person name="Roberts M."/>
            <person name="Torres Martinez L."/>
            <person name="Friesen M.L."/>
            <person name="Griffitts J.S."/>
            <person name="Porter S.S."/>
        </authorList>
    </citation>
    <scope>NUCLEOTIDE SEQUENCE [LARGE SCALE GENOMIC DNA]</scope>
    <source>
        <strain evidence="1 2">M0468</strain>
    </source>
</reference>
<organism evidence="1 2">
    <name type="scientific">Mesorhizobium australicum</name>
    <dbReference type="NCBI Taxonomy" id="536018"/>
    <lineage>
        <taxon>Bacteria</taxon>
        <taxon>Pseudomonadati</taxon>
        <taxon>Pseudomonadota</taxon>
        <taxon>Alphaproteobacteria</taxon>
        <taxon>Hyphomicrobiales</taxon>
        <taxon>Phyllobacteriaceae</taxon>
        <taxon>Mesorhizobium</taxon>
    </lineage>
</organism>
<dbReference type="EMBL" id="JAMYRI010000025">
    <property type="protein sequence ID" value="MER9287788.1"/>
    <property type="molecule type" value="Genomic_DNA"/>
</dbReference>